<dbReference type="EC" id="2.7.13.3" evidence="2"/>
<dbReference type="Pfam" id="PF00512">
    <property type="entry name" value="HisKA"/>
    <property type="match status" value="1"/>
</dbReference>
<reference evidence="11 12" key="1">
    <citation type="submission" date="2019-10" db="EMBL/GenBank/DDBJ databases">
        <title>Genome sequence of Phaeocystidibacter marisrubri JCM30614 (type strain).</title>
        <authorList>
            <person name="Bowman J.P."/>
        </authorList>
    </citation>
    <scope>NUCLEOTIDE SEQUENCE [LARGE SCALE GENOMIC DNA]</scope>
    <source>
        <strain evidence="11 12">JCM 30614</strain>
    </source>
</reference>
<dbReference type="PROSITE" id="PS50109">
    <property type="entry name" value="HIS_KIN"/>
    <property type="match status" value="1"/>
</dbReference>
<evidence type="ECO:0000256" key="4">
    <source>
        <dbReference type="ARBA" id="ARBA00022679"/>
    </source>
</evidence>
<keyword evidence="7" id="KW-0472">Membrane</keyword>
<evidence type="ECO:0000256" key="3">
    <source>
        <dbReference type="ARBA" id="ARBA00022553"/>
    </source>
</evidence>
<evidence type="ECO:0000313" key="12">
    <source>
        <dbReference type="Proteomes" id="UP000484164"/>
    </source>
</evidence>
<gene>
    <name evidence="11" type="ORF">F8C82_05995</name>
</gene>
<dbReference type="Pfam" id="PF00072">
    <property type="entry name" value="Response_reg"/>
    <property type="match status" value="1"/>
</dbReference>
<protein>
    <recommendedName>
        <fullName evidence="2">histidine kinase</fullName>
        <ecNumber evidence="2">2.7.13.3</ecNumber>
    </recommendedName>
</protein>
<dbReference type="OrthoDB" id="9811889at2"/>
<evidence type="ECO:0000256" key="7">
    <source>
        <dbReference type="SAM" id="Phobius"/>
    </source>
</evidence>
<keyword evidence="4" id="KW-0808">Transferase</keyword>
<dbReference type="NCBIfam" id="TIGR00229">
    <property type="entry name" value="sensory_box"/>
    <property type="match status" value="1"/>
</dbReference>
<organism evidence="11 12">
    <name type="scientific">Phaeocystidibacter marisrubri</name>
    <dbReference type="NCBI Taxonomy" id="1577780"/>
    <lineage>
        <taxon>Bacteria</taxon>
        <taxon>Pseudomonadati</taxon>
        <taxon>Bacteroidota</taxon>
        <taxon>Flavobacteriia</taxon>
        <taxon>Flavobacteriales</taxon>
        <taxon>Phaeocystidibacteraceae</taxon>
        <taxon>Phaeocystidibacter</taxon>
    </lineage>
</organism>
<sequence>MSENGLLQILLFSSTLITTGLGAYTSRMAHIPGARHFALLMFSVAWWSLFDGIGPFVTSVEAKTTLSQLSYFGIVFAPISFFLFVFQYSGVDLLREHFLRNSLYVLGFIVLFGVFTNDLHHQHYIEVTLNEGSFAPSYSYGSIFWFWVGCSYILLVLSTYQLIRTAINSSDLFKSQITLLIISSFLPWIGNILYLSGYNPIPGFDLTPLGFMGVGILCVTAIFRGKLFEMIPVAYESLFKNMNDAAFLLSHDLRVIDSNKSAEALISTSGWRGRPIDELIRGIEDSELERLYEFLLNIRSNWSEEQHTLELMVRTEAGSRRWVSISGTGIQSKASDDEGYLLLTIRDISEARRSQELTNRNALHLELVNEVARDLLAEGNWISKMGRIVQRTKETFHTAYSFIWDVESETLDVSTAYSLADSAAALETIEDIDFSQLILREERRLERGEILNYSQPNKKIALIGFPFIVDKKLVSVWTHIWRGTLPDEQMLNVLRLQSDLILAAVAREGLLTDAIEAKEAAIKANNAKTEFLSMMSHEIRTPLNAIIGISHILESEVSDDIKDKVASLLASSDHLKNLVNDILDFNKIESGVIELSQNEIVLDEWMKTTVHSYLDWAAEKGIAIVYKNVLHAGTCISIDQVRLTQVVNNIIHNAVKFTEKGSISVTVSPYKAKGIEIEITDTGVGIETEYLETIFDEFTQVSTGNDRSHSGTGLGLSISQKLLYLMGSKLEVKSSVGRGSTFSFKLNHVIVKPSSSAISHPDNDIVFDKGTVLIVEDNHINMAIAKTFLGKWGLDTVQAENGQQAVDLVANYKFDLILMDLQMPVMDGYEATRILREQGVTSPIIALTASAIIDTIDRAKEAGMDDFISKPFQPNELKSKLSSYLRTQ</sequence>
<dbReference type="Pfam" id="PF02518">
    <property type="entry name" value="HATPase_c"/>
    <property type="match status" value="1"/>
</dbReference>
<dbReference type="Gene3D" id="3.40.50.2300">
    <property type="match status" value="1"/>
</dbReference>
<dbReference type="InterPro" id="IPR005467">
    <property type="entry name" value="His_kinase_dom"/>
</dbReference>
<feature type="modified residue" description="4-aspartylphosphate" evidence="6">
    <location>
        <position position="820"/>
    </location>
</feature>
<dbReference type="GO" id="GO:0000155">
    <property type="term" value="F:phosphorelay sensor kinase activity"/>
    <property type="evidence" value="ECO:0007669"/>
    <property type="project" value="InterPro"/>
</dbReference>
<dbReference type="SUPFAM" id="SSF52172">
    <property type="entry name" value="CheY-like"/>
    <property type="match status" value="1"/>
</dbReference>
<dbReference type="PROSITE" id="PS50113">
    <property type="entry name" value="PAC"/>
    <property type="match status" value="1"/>
</dbReference>
<feature type="domain" description="Histidine kinase" evidence="8">
    <location>
        <begin position="534"/>
        <end position="750"/>
    </location>
</feature>
<dbReference type="InterPro" id="IPR036097">
    <property type="entry name" value="HisK_dim/P_sf"/>
</dbReference>
<proteinExistence type="predicted"/>
<dbReference type="InterPro" id="IPR036890">
    <property type="entry name" value="HATPase_C_sf"/>
</dbReference>
<dbReference type="SUPFAM" id="SSF55874">
    <property type="entry name" value="ATPase domain of HSP90 chaperone/DNA topoisomerase II/histidine kinase"/>
    <property type="match status" value="1"/>
</dbReference>
<dbReference type="InterPro" id="IPR000014">
    <property type="entry name" value="PAS"/>
</dbReference>
<feature type="transmembrane region" description="Helical" evidence="7">
    <location>
        <begin position="177"/>
        <end position="194"/>
    </location>
</feature>
<dbReference type="AlphaFoldDB" id="A0A6L3ZJV3"/>
<evidence type="ECO:0000256" key="5">
    <source>
        <dbReference type="ARBA" id="ARBA00022777"/>
    </source>
</evidence>
<dbReference type="PROSITE" id="PS50110">
    <property type="entry name" value="RESPONSE_REGULATORY"/>
    <property type="match status" value="1"/>
</dbReference>
<feature type="domain" description="PAC" evidence="10">
    <location>
        <begin position="307"/>
        <end position="360"/>
    </location>
</feature>
<dbReference type="PANTHER" id="PTHR43047">
    <property type="entry name" value="TWO-COMPONENT HISTIDINE PROTEIN KINASE"/>
    <property type="match status" value="1"/>
</dbReference>
<name>A0A6L3ZJV3_9FLAO</name>
<feature type="transmembrane region" description="Helical" evidence="7">
    <location>
        <begin position="37"/>
        <end position="57"/>
    </location>
</feature>
<dbReference type="InterPro" id="IPR003594">
    <property type="entry name" value="HATPase_dom"/>
</dbReference>
<feature type="domain" description="Response regulatory" evidence="9">
    <location>
        <begin position="771"/>
        <end position="885"/>
    </location>
</feature>
<evidence type="ECO:0000259" key="9">
    <source>
        <dbReference type="PROSITE" id="PS50110"/>
    </source>
</evidence>
<keyword evidence="3 6" id="KW-0597">Phosphoprotein</keyword>
<feature type="transmembrane region" description="Helical" evidence="7">
    <location>
        <begin position="98"/>
        <end position="117"/>
    </location>
</feature>
<feature type="transmembrane region" description="Helical" evidence="7">
    <location>
        <begin position="6"/>
        <end position="25"/>
    </location>
</feature>
<keyword evidence="12" id="KW-1185">Reference proteome</keyword>
<evidence type="ECO:0000256" key="2">
    <source>
        <dbReference type="ARBA" id="ARBA00012438"/>
    </source>
</evidence>
<feature type="transmembrane region" description="Helical" evidence="7">
    <location>
        <begin position="69"/>
        <end position="86"/>
    </location>
</feature>
<dbReference type="SUPFAM" id="SSF55785">
    <property type="entry name" value="PYP-like sensor domain (PAS domain)"/>
    <property type="match status" value="1"/>
</dbReference>
<dbReference type="InterPro" id="IPR011006">
    <property type="entry name" value="CheY-like_superfamily"/>
</dbReference>
<dbReference type="CDD" id="cd00082">
    <property type="entry name" value="HisKA"/>
    <property type="match status" value="1"/>
</dbReference>
<dbReference type="Proteomes" id="UP000484164">
    <property type="component" value="Unassembled WGS sequence"/>
</dbReference>
<dbReference type="PRINTS" id="PR00344">
    <property type="entry name" value="BCTRLSENSOR"/>
</dbReference>
<dbReference type="EMBL" id="WBVQ01000001">
    <property type="protein sequence ID" value="KAB2817953.1"/>
    <property type="molecule type" value="Genomic_DNA"/>
</dbReference>
<dbReference type="Pfam" id="PF16927">
    <property type="entry name" value="HisKA_7TM"/>
    <property type="match status" value="1"/>
</dbReference>
<dbReference type="InterPro" id="IPR031621">
    <property type="entry name" value="HisKA_7TM"/>
</dbReference>
<dbReference type="InterPro" id="IPR000700">
    <property type="entry name" value="PAS-assoc_C"/>
</dbReference>
<evidence type="ECO:0000259" key="10">
    <source>
        <dbReference type="PROSITE" id="PS50113"/>
    </source>
</evidence>
<dbReference type="Gene3D" id="3.30.565.10">
    <property type="entry name" value="Histidine kinase-like ATPase, C-terminal domain"/>
    <property type="match status" value="1"/>
</dbReference>
<dbReference type="SMART" id="SM00387">
    <property type="entry name" value="HATPase_c"/>
    <property type="match status" value="1"/>
</dbReference>
<comment type="catalytic activity">
    <reaction evidence="1">
        <text>ATP + protein L-histidine = ADP + protein N-phospho-L-histidine.</text>
        <dbReference type="EC" id="2.7.13.3"/>
    </reaction>
</comment>
<comment type="caution">
    <text evidence="11">The sequence shown here is derived from an EMBL/GenBank/DDBJ whole genome shotgun (WGS) entry which is preliminary data.</text>
</comment>
<feature type="transmembrane region" description="Helical" evidence="7">
    <location>
        <begin position="137"/>
        <end position="157"/>
    </location>
</feature>
<dbReference type="SMART" id="SM00448">
    <property type="entry name" value="REC"/>
    <property type="match status" value="1"/>
</dbReference>
<dbReference type="InterPro" id="IPR035965">
    <property type="entry name" value="PAS-like_dom_sf"/>
</dbReference>
<dbReference type="CDD" id="cd17546">
    <property type="entry name" value="REC_hyHK_CKI1_RcsC-like"/>
    <property type="match status" value="1"/>
</dbReference>
<accession>A0A6L3ZJV3</accession>
<dbReference type="Gene3D" id="1.10.287.130">
    <property type="match status" value="1"/>
</dbReference>
<keyword evidence="5" id="KW-0418">Kinase</keyword>
<dbReference type="InterPro" id="IPR004358">
    <property type="entry name" value="Sig_transdc_His_kin-like_C"/>
</dbReference>
<dbReference type="Pfam" id="PF13426">
    <property type="entry name" value="PAS_9"/>
    <property type="match status" value="1"/>
</dbReference>
<evidence type="ECO:0000256" key="6">
    <source>
        <dbReference type="PROSITE-ProRule" id="PRU00169"/>
    </source>
</evidence>
<dbReference type="SMART" id="SM00388">
    <property type="entry name" value="HisKA"/>
    <property type="match status" value="1"/>
</dbReference>
<dbReference type="RefSeq" id="WP_151692641.1">
    <property type="nucleotide sequence ID" value="NZ_BMGX01000002.1"/>
</dbReference>
<keyword evidence="7" id="KW-0812">Transmembrane</keyword>
<dbReference type="SUPFAM" id="SSF47384">
    <property type="entry name" value="Homodimeric domain of signal transducing histidine kinase"/>
    <property type="match status" value="1"/>
</dbReference>
<dbReference type="InterPro" id="IPR001789">
    <property type="entry name" value="Sig_transdc_resp-reg_receiver"/>
</dbReference>
<dbReference type="Gene3D" id="3.30.450.20">
    <property type="entry name" value="PAS domain"/>
    <property type="match status" value="1"/>
</dbReference>
<dbReference type="InterPro" id="IPR003661">
    <property type="entry name" value="HisK_dim/P_dom"/>
</dbReference>
<evidence type="ECO:0000313" key="11">
    <source>
        <dbReference type="EMBL" id="KAB2817953.1"/>
    </source>
</evidence>
<keyword evidence="7" id="KW-1133">Transmembrane helix</keyword>
<evidence type="ECO:0000259" key="8">
    <source>
        <dbReference type="PROSITE" id="PS50109"/>
    </source>
</evidence>
<evidence type="ECO:0000256" key="1">
    <source>
        <dbReference type="ARBA" id="ARBA00000085"/>
    </source>
</evidence>